<evidence type="ECO:0000259" key="9">
    <source>
        <dbReference type="PROSITE" id="PS50979"/>
    </source>
</evidence>
<gene>
    <name evidence="10" type="ORF">F1559_001576</name>
</gene>
<keyword evidence="3 6" id="KW-0547">Nucleotide-binding</keyword>
<dbReference type="PROSITE" id="PS50979">
    <property type="entry name" value="BC"/>
    <property type="match status" value="1"/>
</dbReference>
<comment type="cofactor">
    <cofactor evidence="1">
        <name>biotin</name>
        <dbReference type="ChEBI" id="CHEBI:57586"/>
    </cofactor>
</comment>
<evidence type="ECO:0008006" key="12">
    <source>
        <dbReference type="Google" id="ProtNLM"/>
    </source>
</evidence>
<dbReference type="Gene3D" id="3.30.470.20">
    <property type="entry name" value="ATP-grasp fold, B domain"/>
    <property type="match status" value="1"/>
</dbReference>
<proteinExistence type="predicted"/>
<evidence type="ECO:0000256" key="3">
    <source>
        <dbReference type="ARBA" id="ARBA00022741"/>
    </source>
</evidence>
<feature type="domain" description="ATP-grasp" evidence="8">
    <location>
        <begin position="45"/>
        <end position="243"/>
    </location>
</feature>
<evidence type="ECO:0000256" key="2">
    <source>
        <dbReference type="ARBA" id="ARBA00022598"/>
    </source>
</evidence>
<dbReference type="InterPro" id="IPR000089">
    <property type="entry name" value="Biotin_lipoyl"/>
</dbReference>
<dbReference type="InterPro" id="IPR050856">
    <property type="entry name" value="Biotin_carboxylase_complex"/>
</dbReference>
<dbReference type="InterPro" id="IPR011053">
    <property type="entry name" value="Single_hybrid_motif"/>
</dbReference>
<organism evidence="10 11">
    <name type="scientific">Cyanidiococcus yangmingshanensis</name>
    <dbReference type="NCBI Taxonomy" id="2690220"/>
    <lineage>
        <taxon>Eukaryota</taxon>
        <taxon>Rhodophyta</taxon>
        <taxon>Bangiophyceae</taxon>
        <taxon>Cyanidiales</taxon>
        <taxon>Cyanidiaceae</taxon>
        <taxon>Cyanidiococcus</taxon>
    </lineage>
</organism>
<evidence type="ECO:0000256" key="4">
    <source>
        <dbReference type="ARBA" id="ARBA00022840"/>
    </source>
</evidence>
<comment type="caution">
    <text evidence="10">The sequence shown here is derived from an EMBL/GenBank/DDBJ whole genome shotgun (WGS) entry which is preliminary data.</text>
</comment>
<evidence type="ECO:0000259" key="7">
    <source>
        <dbReference type="PROSITE" id="PS50968"/>
    </source>
</evidence>
<keyword evidence="4 6" id="KW-0067">ATP-binding</keyword>
<evidence type="ECO:0000256" key="1">
    <source>
        <dbReference type="ARBA" id="ARBA00001953"/>
    </source>
</evidence>
<evidence type="ECO:0000256" key="5">
    <source>
        <dbReference type="ARBA" id="ARBA00023267"/>
    </source>
</evidence>
<dbReference type="InterPro" id="IPR005481">
    <property type="entry name" value="BC-like_N"/>
</dbReference>
<dbReference type="Pfam" id="PF02786">
    <property type="entry name" value="CPSase_L_D2"/>
    <property type="match status" value="1"/>
</dbReference>
<dbReference type="Pfam" id="PF00364">
    <property type="entry name" value="Biotin_lipoyl"/>
    <property type="match status" value="1"/>
</dbReference>
<dbReference type="PANTHER" id="PTHR18866">
    <property type="entry name" value="CARBOXYLASE:PYRUVATE/ACETYL-COA/PROPIONYL-COA CARBOXYLASE"/>
    <property type="match status" value="1"/>
</dbReference>
<dbReference type="PROSITE" id="PS00867">
    <property type="entry name" value="CPSASE_2"/>
    <property type="match status" value="1"/>
</dbReference>
<sequence length="607" mass="66777">MQSFPGYGFLAERADLAASVEQAGMTFIGPSSRAMTLLGDKIESKKLANKLGISTIPGVTEHLDSLAQVRAAARELGYPVVLKAASGGGGRGLRVVHHDKELSAHVEACKAEAERAFGESRLLLEKYIGSVRHIEVQVLGDRHGHLIVMPERECSIQRQYQKVLEESPSGFVDEAMRRCLFRDAITIARAVDYDSVGTVEFLVNSQTREHYFLEMNTRLQVEHPLTEAITSVDLVELMTRAAANEVIDIGEPISFSLPESGQSGSASKIRCLSAKGWALEARICAEAWSAGVFVPSTGRLRRFRLPEPHDGIRIDAGYEEGDLVSPLFDSLLAKVIARGERRDQARQFLVTALDSLLVDGVDTTTGLLRDIVGRDRAFARGVFTTDFLKDYSMHFNKADVQRALQLFAGQTKTYPSAPQPVVAMTTEYGLVHLEDAPNRNEMVCSSTPEPELTKPSQDRHSCIGSIDEPESPLHVMPPRFAPRLVFRGMPITVQRLLDEDEYCLWQRIHHGSAAKPITEQFWQALRAPMPGILVAVLVSKGDQVQSRQPVAILESMKMQNVLHAPALPVGVRALIVRSVSLPTGSVLRKGDTVLEFALPGSTCMRLE</sequence>
<dbReference type="FunFam" id="3.30.1490.20:FF:000003">
    <property type="entry name" value="acetyl-CoA carboxylase isoform X1"/>
    <property type="match status" value="1"/>
</dbReference>
<dbReference type="SMART" id="SM00878">
    <property type="entry name" value="Biotin_carb_C"/>
    <property type="match status" value="1"/>
</dbReference>
<dbReference type="InterPro" id="IPR005479">
    <property type="entry name" value="CPAse_ATP-bd"/>
</dbReference>
<dbReference type="PROSITE" id="PS00866">
    <property type="entry name" value="CPSASE_1"/>
    <property type="match status" value="1"/>
</dbReference>
<dbReference type="Proteomes" id="UP000530660">
    <property type="component" value="Unassembled WGS sequence"/>
</dbReference>
<dbReference type="GO" id="GO:0046872">
    <property type="term" value="F:metal ion binding"/>
    <property type="evidence" value="ECO:0007669"/>
    <property type="project" value="InterPro"/>
</dbReference>
<keyword evidence="5" id="KW-0092">Biotin</keyword>
<dbReference type="Pfam" id="PF00289">
    <property type="entry name" value="Biotin_carb_N"/>
    <property type="match status" value="1"/>
</dbReference>
<dbReference type="AlphaFoldDB" id="A0A7J7II40"/>
<name>A0A7J7II40_9RHOD</name>
<dbReference type="PANTHER" id="PTHR18866:SF33">
    <property type="entry name" value="METHYLCROTONOYL-COA CARBOXYLASE SUBUNIT ALPHA, MITOCHONDRIAL-RELATED"/>
    <property type="match status" value="1"/>
</dbReference>
<accession>A0A7J7II40</accession>
<evidence type="ECO:0000313" key="10">
    <source>
        <dbReference type="EMBL" id="KAF6002678.1"/>
    </source>
</evidence>
<dbReference type="Pfam" id="PF02785">
    <property type="entry name" value="Biotin_carb_C"/>
    <property type="match status" value="1"/>
</dbReference>
<dbReference type="InterPro" id="IPR011764">
    <property type="entry name" value="Biotin_carboxylation_dom"/>
</dbReference>
<dbReference type="SUPFAM" id="SSF51246">
    <property type="entry name" value="Rudiment single hybrid motif"/>
    <property type="match status" value="1"/>
</dbReference>
<dbReference type="OrthoDB" id="196847at2759"/>
<evidence type="ECO:0000256" key="6">
    <source>
        <dbReference type="PROSITE-ProRule" id="PRU00409"/>
    </source>
</evidence>
<keyword evidence="2" id="KW-0436">Ligase</keyword>
<protein>
    <recommendedName>
        <fullName evidence="12">Acetyl-CoA carboxylase</fullName>
    </recommendedName>
</protein>
<reference evidence="10 11" key="1">
    <citation type="journal article" date="2020" name="J. Phycol.">
        <title>Comparative genome analysis reveals Cyanidiococcus gen. nov., a new extremophilic red algal genus sister to Cyanidioschyzon (Cyanidioschyzonaceae, Rhodophyta).</title>
        <authorList>
            <person name="Liu S.-L."/>
            <person name="Chiang Y.-R."/>
            <person name="Yoon H.S."/>
            <person name="Fu H.-Y."/>
        </authorList>
    </citation>
    <scope>NUCLEOTIDE SEQUENCE [LARGE SCALE GENOMIC DNA]</scope>
    <source>
        <strain evidence="10 11">THAL066</strain>
    </source>
</reference>
<evidence type="ECO:0000313" key="11">
    <source>
        <dbReference type="Proteomes" id="UP000530660"/>
    </source>
</evidence>
<dbReference type="PROSITE" id="PS50968">
    <property type="entry name" value="BIOTINYL_LIPOYL"/>
    <property type="match status" value="1"/>
</dbReference>
<dbReference type="CDD" id="cd06850">
    <property type="entry name" value="biotinyl_domain"/>
    <property type="match status" value="1"/>
</dbReference>
<dbReference type="SUPFAM" id="SSF51230">
    <property type="entry name" value="Single hybrid motif"/>
    <property type="match status" value="1"/>
</dbReference>
<evidence type="ECO:0000259" key="8">
    <source>
        <dbReference type="PROSITE" id="PS50975"/>
    </source>
</evidence>
<dbReference type="Gene3D" id="2.40.50.100">
    <property type="match status" value="1"/>
</dbReference>
<dbReference type="InterPro" id="IPR011054">
    <property type="entry name" value="Rudment_hybrid_motif"/>
</dbReference>
<dbReference type="GO" id="GO:0016874">
    <property type="term" value="F:ligase activity"/>
    <property type="evidence" value="ECO:0007669"/>
    <property type="project" value="UniProtKB-KW"/>
</dbReference>
<dbReference type="GO" id="GO:0005524">
    <property type="term" value="F:ATP binding"/>
    <property type="evidence" value="ECO:0007669"/>
    <property type="project" value="UniProtKB-UniRule"/>
</dbReference>
<keyword evidence="11" id="KW-1185">Reference proteome</keyword>
<dbReference type="PROSITE" id="PS50975">
    <property type="entry name" value="ATP_GRASP"/>
    <property type="match status" value="1"/>
</dbReference>
<dbReference type="InterPro" id="IPR005482">
    <property type="entry name" value="Biotin_COase_C"/>
</dbReference>
<dbReference type="InterPro" id="IPR011761">
    <property type="entry name" value="ATP-grasp"/>
</dbReference>
<feature type="domain" description="Biotin carboxylation" evidence="9">
    <location>
        <begin position="1"/>
        <end position="393"/>
    </location>
</feature>
<dbReference type="SUPFAM" id="SSF56059">
    <property type="entry name" value="Glutathione synthetase ATP-binding domain-like"/>
    <property type="match status" value="1"/>
</dbReference>
<feature type="domain" description="Lipoyl-binding" evidence="7">
    <location>
        <begin position="512"/>
        <end position="597"/>
    </location>
</feature>
<dbReference type="EMBL" id="VWRR01000009">
    <property type="protein sequence ID" value="KAF6002678.1"/>
    <property type="molecule type" value="Genomic_DNA"/>
</dbReference>